<dbReference type="GO" id="GO:0016787">
    <property type="term" value="F:hydrolase activity"/>
    <property type="evidence" value="ECO:0007669"/>
    <property type="project" value="UniProtKB-KW"/>
</dbReference>
<dbReference type="NCBIfam" id="TIGR01549">
    <property type="entry name" value="HAD-SF-IA-v1"/>
    <property type="match status" value="1"/>
</dbReference>
<evidence type="ECO:0000313" key="3">
    <source>
        <dbReference type="Proteomes" id="UP000184241"/>
    </source>
</evidence>
<sequence>MINTIIFDLDGTLLPLDTENFFKIYFEEIALHFKDIADPKELENNMWASTMVMIKNLDEKLNEEVFMEDFANKINGDIEVYKKKFDEFYDTNFLNLKKFCYESQEMRKAVSLLKEKGYNLVIATNPIFPLKAIHHRVSWTGFKPEDFSYISSYERNHYCKPQVKFYEEILKDINKDAEECLMVGNDVQEDLVASKVGIKTYLINDYVINRVQGDIVSDYQGSYKDFYNFAQELPTLK</sequence>
<dbReference type="SUPFAM" id="SSF56784">
    <property type="entry name" value="HAD-like"/>
    <property type="match status" value="1"/>
</dbReference>
<dbReference type="PRINTS" id="PR00413">
    <property type="entry name" value="HADHALOGNASE"/>
</dbReference>
<dbReference type="Proteomes" id="UP000184241">
    <property type="component" value="Unassembled WGS sequence"/>
</dbReference>
<reference evidence="2 3" key="1">
    <citation type="submission" date="2016-11" db="EMBL/GenBank/DDBJ databases">
        <authorList>
            <person name="Jaros S."/>
            <person name="Januszkiewicz K."/>
            <person name="Wedrychowicz H."/>
        </authorList>
    </citation>
    <scope>NUCLEOTIDE SEQUENCE [LARGE SCALE GENOMIC DNA]</scope>
    <source>
        <strain evidence="2 3">DSM 6191</strain>
    </source>
</reference>
<dbReference type="Gene3D" id="3.40.50.1000">
    <property type="entry name" value="HAD superfamily/HAD-like"/>
    <property type="match status" value="1"/>
</dbReference>
<dbReference type="EMBL" id="FQXU01000005">
    <property type="protein sequence ID" value="SHI02729.1"/>
    <property type="molecule type" value="Genomic_DNA"/>
</dbReference>
<accession>A0A1M5XSJ5</accession>
<protein>
    <submittedName>
        <fullName evidence="2">Haloacid dehalogenase superfamily, subfamily IA, variant 1 with third motif having Dx(3-4)D or Dx(3-4)E</fullName>
    </submittedName>
</protein>
<proteinExistence type="predicted"/>
<dbReference type="AlphaFoldDB" id="A0A1M5XSJ5"/>
<evidence type="ECO:0000313" key="2">
    <source>
        <dbReference type="EMBL" id="SHI02729.1"/>
    </source>
</evidence>
<dbReference type="SFLD" id="SFLDG01129">
    <property type="entry name" value="C1.5:_HAD__Beta-PGM__Phosphata"/>
    <property type="match status" value="1"/>
</dbReference>
<dbReference type="Pfam" id="PF00702">
    <property type="entry name" value="Hydrolase"/>
    <property type="match status" value="1"/>
</dbReference>
<dbReference type="PANTHER" id="PTHR43316:SF3">
    <property type="entry name" value="HALOACID DEHALOGENASE, TYPE II (AFU_ORTHOLOGUE AFUA_2G07750)-RELATED"/>
    <property type="match status" value="1"/>
</dbReference>
<dbReference type="InterPro" id="IPR006439">
    <property type="entry name" value="HAD-SF_hydro_IA"/>
</dbReference>
<evidence type="ECO:0000256" key="1">
    <source>
        <dbReference type="ARBA" id="ARBA00022801"/>
    </source>
</evidence>
<dbReference type="InterPro" id="IPR023214">
    <property type="entry name" value="HAD_sf"/>
</dbReference>
<dbReference type="InterPro" id="IPR036412">
    <property type="entry name" value="HAD-like_sf"/>
</dbReference>
<name>A0A1M5XSJ5_9CLOT</name>
<dbReference type="SFLD" id="SFLDS00003">
    <property type="entry name" value="Haloacid_Dehalogenase"/>
    <property type="match status" value="1"/>
</dbReference>
<dbReference type="RefSeq" id="WP_073018458.1">
    <property type="nucleotide sequence ID" value="NZ_FQXU01000005.1"/>
</dbReference>
<dbReference type="PANTHER" id="PTHR43316">
    <property type="entry name" value="HYDROLASE, HALOACID DELAHOGENASE-RELATED"/>
    <property type="match status" value="1"/>
</dbReference>
<dbReference type="InterPro" id="IPR051540">
    <property type="entry name" value="S-2-haloacid_dehalogenase"/>
</dbReference>
<organism evidence="2 3">
    <name type="scientific">Clostridium intestinale DSM 6191</name>
    <dbReference type="NCBI Taxonomy" id="1121320"/>
    <lineage>
        <taxon>Bacteria</taxon>
        <taxon>Bacillati</taxon>
        <taxon>Bacillota</taxon>
        <taxon>Clostridia</taxon>
        <taxon>Eubacteriales</taxon>
        <taxon>Clostridiaceae</taxon>
        <taxon>Clostridium</taxon>
    </lineage>
</organism>
<gene>
    <name evidence="2" type="ORF">SAMN02745941_01612</name>
</gene>
<keyword evidence="1" id="KW-0378">Hydrolase</keyword>